<dbReference type="GO" id="GO:0004735">
    <property type="term" value="F:pyrroline-5-carboxylate reductase activity"/>
    <property type="evidence" value="ECO:0007669"/>
    <property type="project" value="TreeGrafter"/>
</dbReference>
<accession>A0A183ET96</accession>
<dbReference type="AlphaFoldDB" id="A0A183ET96"/>
<sequence>MAQALCRGLINSGNFCRSVMRMSPELLPSKSRVVRVMPNTPAIVRAAASAFSVGSACREGDSDLVKELLSTVGFAVEVPEVLMDPVTGLSGSGPSYVSFASK</sequence>
<dbReference type="PANTHER" id="PTHR11645:SF62">
    <property type="entry name" value="PYRROLINE-5-CARBOXYLATE REDUCTASE"/>
    <property type="match status" value="1"/>
</dbReference>
<dbReference type="OrthoDB" id="10263291at2759"/>
<gene>
    <name evidence="1" type="ORF">GPUH_LOCUS24187</name>
</gene>
<keyword evidence="2" id="KW-1185">Reference proteome</keyword>
<reference evidence="3" key="1">
    <citation type="submission" date="2016-06" db="UniProtKB">
        <authorList>
            <consortium name="WormBaseParasite"/>
        </authorList>
    </citation>
    <scope>IDENTIFICATION</scope>
</reference>
<reference evidence="1 2" key="2">
    <citation type="submission" date="2018-11" db="EMBL/GenBank/DDBJ databases">
        <authorList>
            <consortium name="Pathogen Informatics"/>
        </authorList>
    </citation>
    <scope>NUCLEOTIDE SEQUENCE [LARGE SCALE GENOMIC DNA]</scope>
</reference>
<dbReference type="PANTHER" id="PTHR11645">
    <property type="entry name" value="PYRROLINE-5-CARBOXYLATE REDUCTASE"/>
    <property type="match status" value="1"/>
</dbReference>
<dbReference type="GO" id="GO:0055129">
    <property type="term" value="P:L-proline biosynthetic process"/>
    <property type="evidence" value="ECO:0007669"/>
    <property type="project" value="TreeGrafter"/>
</dbReference>
<evidence type="ECO:0000313" key="3">
    <source>
        <dbReference type="WBParaSite" id="GPUH_0002421701-mRNA-1"/>
    </source>
</evidence>
<dbReference type="InterPro" id="IPR036291">
    <property type="entry name" value="NAD(P)-bd_dom_sf"/>
</dbReference>
<dbReference type="Gene3D" id="3.40.50.720">
    <property type="entry name" value="NAD(P)-binding Rossmann-like Domain"/>
    <property type="match status" value="1"/>
</dbReference>
<organism evidence="3">
    <name type="scientific">Gongylonema pulchrum</name>
    <dbReference type="NCBI Taxonomy" id="637853"/>
    <lineage>
        <taxon>Eukaryota</taxon>
        <taxon>Metazoa</taxon>
        <taxon>Ecdysozoa</taxon>
        <taxon>Nematoda</taxon>
        <taxon>Chromadorea</taxon>
        <taxon>Rhabditida</taxon>
        <taxon>Spirurina</taxon>
        <taxon>Spiruromorpha</taxon>
        <taxon>Spiruroidea</taxon>
        <taxon>Gongylonematidae</taxon>
        <taxon>Gongylonema</taxon>
    </lineage>
</organism>
<evidence type="ECO:0000313" key="2">
    <source>
        <dbReference type="Proteomes" id="UP000271098"/>
    </source>
</evidence>
<dbReference type="Proteomes" id="UP000271098">
    <property type="component" value="Unassembled WGS sequence"/>
</dbReference>
<dbReference type="WBParaSite" id="GPUH_0002421701-mRNA-1">
    <property type="protein sequence ID" value="GPUH_0002421701-mRNA-1"/>
    <property type="gene ID" value="GPUH_0002421701"/>
</dbReference>
<name>A0A183ET96_9BILA</name>
<protein>
    <submittedName>
        <fullName evidence="3">Pentatricopeptide repeat-containing protein</fullName>
    </submittedName>
</protein>
<dbReference type="EMBL" id="UYRT01100338">
    <property type="protein sequence ID" value="VDN42505.1"/>
    <property type="molecule type" value="Genomic_DNA"/>
</dbReference>
<dbReference type="SUPFAM" id="SSF51735">
    <property type="entry name" value="NAD(P)-binding Rossmann-fold domains"/>
    <property type="match status" value="1"/>
</dbReference>
<proteinExistence type="predicted"/>
<evidence type="ECO:0000313" key="1">
    <source>
        <dbReference type="EMBL" id="VDN42505.1"/>
    </source>
</evidence>